<sequence>MIYSIGLSLVANMNPSIDGKTLDNCSASIVPGYAYCMSPVFKPGAGSSGGGCTTISYGCLSNLSNSS</sequence>
<dbReference type="AlphaFoldDB" id="A0AAD9YHR8"/>
<protein>
    <submittedName>
        <fullName evidence="1">Uncharacterized protein</fullName>
    </submittedName>
</protein>
<dbReference type="Proteomes" id="UP001281614">
    <property type="component" value="Unassembled WGS sequence"/>
</dbReference>
<accession>A0AAD9YHR8</accession>
<dbReference type="EMBL" id="VYYT01000143">
    <property type="protein sequence ID" value="KAK2763590.1"/>
    <property type="molecule type" value="Genomic_DNA"/>
</dbReference>
<organism evidence="1 2">
    <name type="scientific">Colletotrichum kahawae</name>
    <name type="common">Coffee berry disease fungus</name>
    <dbReference type="NCBI Taxonomy" id="34407"/>
    <lineage>
        <taxon>Eukaryota</taxon>
        <taxon>Fungi</taxon>
        <taxon>Dikarya</taxon>
        <taxon>Ascomycota</taxon>
        <taxon>Pezizomycotina</taxon>
        <taxon>Sordariomycetes</taxon>
        <taxon>Hypocreomycetidae</taxon>
        <taxon>Glomerellales</taxon>
        <taxon>Glomerellaceae</taxon>
        <taxon>Colletotrichum</taxon>
        <taxon>Colletotrichum gloeosporioides species complex</taxon>
    </lineage>
</organism>
<evidence type="ECO:0000313" key="2">
    <source>
        <dbReference type="Proteomes" id="UP001281614"/>
    </source>
</evidence>
<reference evidence="1" key="1">
    <citation type="submission" date="2023-02" db="EMBL/GenBank/DDBJ databases">
        <title>Colletotrichum kahawae CIFC_Que2 genome sequencing and assembly.</title>
        <authorList>
            <person name="Baroncelli R."/>
        </authorList>
    </citation>
    <scope>NUCLEOTIDE SEQUENCE</scope>
    <source>
        <strain evidence="1">CIFC_Que2</strain>
    </source>
</reference>
<proteinExistence type="predicted"/>
<gene>
    <name evidence="1" type="ORF">CKAH01_15931</name>
</gene>
<evidence type="ECO:0000313" key="1">
    <source>
        <dbReference type="EMBL" id="KAK2763590.1"/>
    </source>
</evidence>
<comment type="caution">
    <text evidence="1">The sequence shown here is derived from an EMBL/GenBank/DDBJ whole genome shotgun (WGS) entry which is preliminary data.</text>
</comment>
<keyword evidence="2" id="KW-1185">Reference proteome</keyword>
<name>A0AAD9YHR8_COLKA</name>